<dbReference type="Pfam" id="PF13439">
    <property type="entry name" value="Glyco_transf_4"/>
    <property type="match status" value="1"/>
</dbReference>
<dbReference type="PANTHER" id="PTHR45947:SF3">
    <property type="entry name" value="SULFOQUINOVOSYL TRANSFERASE SQD2"/>
    <property type="match status" value="1"/>
</dbReference>
<feature type="domain" description="Glycosyl transferase family 1" evidence="1">
    <location>
        <begin position="183"/>
        <end position="341"/>
    </location>
</feature>
<organism evidence="3 4">
    <name type="scientific">Candidatus Desulfatibia profunda</name>
    <dbReference type="NCBI Taxonomy" id="2841695"/>
    <lineage>
        <taxon>Bacteria</taxon>
        <taxon>Pseudomonadati</taxon>
        <taxon>Thermodesulfobacteriota</taxon>
        <taxon>Desulfobacteria</taxon>
        <taxon>Desulfobacterales</taxon>
        <taxon>Desulfobacterales incertae sedis</taxon>
        <taxon>Candidatus Desulfatibia</taxon>
    </lineage>
</organism>
<name>A0A8J6TL19_9BACT</name>
<dbReference type="InterPro" id="IPR050194">
    <property type="entry name" value="Glycosyltransferase_grp1"/>
</dbReference>
<evidence type="ECO:0000313" key="3">
    <source>
        <dbReference type="EMBL" id="MBC8360113.1"/>
    </source>
</evidence>
<dbReference type="InterPro" id="IPR028098">
    <property type="entry name" value="Glyco_trans_4-like_N"/>
</dbReference>
<accession>A0A8J6TL19</accession>
<dbReference type="AlphaFoldDB" id="A0A8J6TL19"/>
<dbReference type="PANTHER" id="PTHR45947">
    <property type="entry name" value="SULFOQUINOVOSYL TRANSFERASE SQD2"/>
    <property type="match status" value="1"/>
</dbReference>
<protein>
    <submittedName>
        <fullName evidence="3">Glycosyltransferase family 4 protein</fullName>
    </submittedName>
</protein>
<feature type="domain" description="Glycosyltransferase subfamily 4-like N-terminal" evidence="2">
    <location>
        <begin position="18"/>
        <end position="172"/>
    </location>
</feature>
<evidence type="ECO:0000259" key="1">
    <source>
        <dbReference type="Pfam" id="PF00534"/>
    </source>
</evidence>
<sequence length="372" mass="41248">MNLKIAILGTKGVPGRHGVEVVVDSLLPHLSALGHEITVYAYSSYSEDQKEYHGARVKTVVGKGGKNLQMITHMWNASLDTRRESYDLIHIHSTDPCLLAWLPKSKYGVVASSHGQAYIREKWGAAAKTASKIAERFFIYLPNVVTSVSKPLAELYRSKYKKPVHYIPNGVKRRRAPNVKILQKWSLTAGRFLFCSAGRIERTKGLHTLLEAYGKLKTEFPLVIAGGGSGSDLTYHDSLRNSAPEGVRFLGFLTGDELFSLYAHAGIFVFPSEYEAMSMALLEGLSFGTPTVYSDIPENKAVADGLGYAFKVSDSESLAGVIKQVLANYEEAINIGGKAKEVVREKHNWANIAKMYNDLYIQMKQLKETTKR</sequence>
<dbReference type="Proteomes" id="UP000603434">
    <property type="component" value="Unassembled WGS sequence"/>
</dbReference>
<evidence type="ECO:0000313" key="4">
    <source>
        <dbReference type="Proteomes" id="UP000603434"/>
    </source>
</evidence>
<dbReference type="SUPFAM" id="SSF53756">
    <property type="entry name" value="UDP-Glycosyltransferase/glycogen phosphorylase"/>
    <property type="match status" value="1"/>
</dbReference>
<dbReference type="GO" id="GO:0016757">
    <property type="term" value="F:glycosyltransferase activity"/>
    <property type="evidence" value="ECO:0007669"/>
    <property type="project" value="InterPro"/>
</dbReference>
<dbReference type="Pfam" id="PF00534">
    <property type="entry name" value="Glycos_transf_1"/>
    <property type="match status" value="1"/>
</dbReference>
<dbReference type="CDD" id="cd03801">
    <property type="entry name" value="GT4_PimA-like"/>
    <property type="match status" value="1"/>
</dbReference>
<dbReference type="EMBL" id="JACNJH010000065">
    <property type="protein sequence ID" value="MBC8360113.1"/>
    <property type="molecule type" value="Genomic_DNA"/>
</dbReference>
<proteinExistence type="predicted"/>
<dbReference type="Gene3D" id="3.40.50.2000">
    <property type="entry name" value="Glycogen Phosphorylase B"/>
    <property type="match status" value="2"/>
</dbReference>
<reference evidence="3 4" key="1">
    <citation type="submission" date="2020-08" db="EMBL/GenBank/DDBJ databases">
        <title>Bridging the membrane lipid divide: bacteria of the FCB group superphylum have the potential to synthesize archaeal ether lipids.</title>
        <authorList>
            <person name="Villanueva L."/>
            <person name="Von Meijenfeldt F.A.B."/>
            <person name="Westbye A.B."/>
            <person name="Yadav S."/>
            <person name="Hopmans E.C."/>
            <person name="Dutilh B.E."/>
            <person name="Sinninghe Damste J.S."/>
        </authorList>
    </citation>
    <scope>NUCLEOTIDE SEQUENCE [LARGE SCALE GENOMIC DNA]</scope>
    <source>
        <strain evidence="3">NIOZ-UU30</strain>
    </source>
</reference>
<dbReference type="InterPro" id="IPR001296">
    <property type="entry name" value="Glyco_trans_1"/>
</dbReference>
<gene>
    <name evidence="3" type="ORF">H8E23_01780</name>
</gene>
<evidence type="ECO:0000259" key="2">
    <source>
        <dbReference type="Pfam" id="PF13439"/>
    </source>
</evidence>
<comment type="caution">
    <text evidence="3">The sequence shown here is derived from an EMBL/GenBank/DDBJ whole genome shotgun (WGS) entry which is preliminary data.</text>
</comment>